<organism evidence="8 9">
    <name type="scientific">Syncephalis pseudoplumigaleata</name>
    <dbReference type="NCBI Taxonomy" id="1712513"/>
    <lineage>
        <taxon>Eukaryota</taxon>
        <taxon>Fungi</taxon>
        <taxon>Fungi incertae sedis</taxon>
        <taxon>Zoopagomycota</taxon>
        <taxon>Zoopagomycotina</taxon>
        <taxon>Zoopagomycetes</taxon>
        <taxon>Zoopagales</taxon>
        <taxon>Piptocephalidaceae</taxon>
        <taxon>Syncephalis</taxon>
    </lineage>
</organism>
<protein>
    <recommendedName>
        <fullName evidence="7">Transmembrane protein 135 N-terminal domain-containing protein</fullName>
    </recommendedName>
</protein>
<dbReference type="AlphaFoldDB" id="A0A4V1J1X7"/>
<comment type="subcellular location">
    <subcellularLocation>
        <location evidence="1">Endomembrane system</location>
        <topology evidence="1">Multi-pass membrane protein</topology>
    </subcellularLocation>
</comment>
<proteinExistence type="inferred from homology"/>
<evidence type="ECO:0000256" key="4">
    <source>
        <dbReference type="ARBA" id="ARBA00022989"/>
    </source>
</evidence>
<evidence type="ECO:0000256" key="5">
    <source>
        <dbReference type="ARBA" id="ARBA00023136"/>
    </source>
</evidence>
<dbReference type="Pfam" id="PF15982">
    <property type="entry name" value="TMEM135_C_rich"/>
    <property type="match status" value="1"/>
</dbReference>
<gene>
    <name evidence="8" type="ORF">SYNPS1DRAFT_13964</name>
</gene>
<comment type="similarity">
    <text evidence="2">Belongs to the TMEM135 family.</text>
</comment>
<dbReference type="PANTHER" id="PTHR12459:SF15">
    <property type="entry name" value="TRANSMEMBRANE PROTEIN 135"/>
    <property type="match status" value="1"/>
</dbReference>
<dbReference type="Proteomes" id="UP000278143">
    <property type="component" value="Unassembled WGS sequence"/>
</dbReference>
<keyword evidence="5 6" id="KW-0472">Membrane</keyword>
<evidence type="ECO:0000313" key="8">
    <source>
        <dbReference type="EMBL" id="RKP26599.1"/>
    </source>
</evidence>
<name>A0A4V1J1X7_9FUNG</name>
<dbReference type="EMBL" id="KZ989379">
    <property type="protein sequence ID" value="RKP26599.1"/>
    <property type="molecule type" value="Genomic_DNA"/>
</dbReference>
<keyword evidence="4 6" id="KW-1133">Transmembrane helix</keyword>
<reference evidence="9" key="1">
    <citation type="journal article" date="2018" name="Nat. Microbiol.">
        <title>Leveraging single-cell genomics to expand the fungal tree of life.</title>
        <authorList>
            <person name="Ahrendt S.R."/>
            <person name="Quandt C.A."/>
            <person name="Ciobanu D."/>
            <person name="Clum A."/>
            <person name="Salamov A."/>
            <person name="Andreopoulos B."/>
            <person name="Cheng J.F."/>
            <person name="Woyke T."/>
            <person name="Pelin A."/>
            <person name="Henrissat B."/>
            <person name="Reynolds N.K."/>
            <person name="Benny G.L."/>
            <person name="Smith M.E."/>
            <person name="James T.Y."/>
            <person name="Grigoriev I.V."/>
        </authorList>
    </citation>
    <scope>NUCLEOTIDE SEQUENCE [LARGE SCALE GENOMIC DNA]</scope>
    <source>
        <strain evidence="9">Benny S71-1</strain>
    </source>
</reference>
<evidence type="ECO:0000256" key="6">
    <source>
        <dbReference type="SAM" id="Phobius"/>
    </source>
</evidence>
<evidence type="ECO:0000256" key="2">
    <source>
        <dbReference type="ARBA" id="ARBA00008924"/>
    </source>
</evidence>
<feature type="transmembrane region" description="Helical" evidence="6">
    <location>
        <begin position="76"/>
        <end position="96"/>
    </location>
</feature>
<evidence type="ECO:0000313" key="9">
    <source>
        <dbReference type="Proteomes" id="UP000278143"/>
    </source>
</evidence>
<keyword evidence="9" id="KW-1185">Reference proteome</keyword>
<dbReference type="PANTHER" id="PTHR12459">
    <property type="entry name" value="TRANSMEMBRANE PROTEIN 135-RELATED"/>
    <property type="match status" value="1"/>
</dbReference>
<evidence type="ECO:0000259" key="7">
    <source>
        <dbReference type="Pfam" id="PF15982"/>
    </source>
</evidence>
<keyword evidence="3 6" id="KW-0812">Transmembrane</keyword>
<evidence type="ECO:0000256" key="1">
    <source>
        <dbReference type="ARBA" id="ARBA00004127"/>
    </source>
</evidence>
<sequence length="193" mass="21750">MRPDLHHNFVLCALEHHWTSSCAVHGVHLFLDELTRSTKLYLPLNVITVLFYARKKILSNPLDVIRRIVKGTARSALFLSSYVAVAFVLPCWLRHLFQRDSILFKLISGAAAGCCATIDAPGRRLELGMYCLTRALETAWNCGVKWGWWRVIPNGELVYFVFGMGALMSVYQTSPGSIQRGYYGILSRLVGDN</sequence>
<dbReference type="InterPro" id="IPR031926">
    <property type="entry name" value="TMEM135_N"/>
</dbReference>
<accession>A0A4V1J1X7</accession>
<dbReference type="InterPro" id="IPR026749">
    <property type="entry name" value="Tmem135"/>
</dbReference>
<evidence type="ECO:0000256" key="3">
    <source>
        <dbReference type="ARBA" id="ARBA00022692"/>
    </source>
</evidence>
<feature type="domain" description="Transmembrane protein 135 N-terminal" evidence="7">
    <location>
        <begin position="14"/>
        <end position="143"/>
    </location>
</feature>
<dbReference type="OrthoDB" id="291792at2759"/>
<dbReference type="GO" id="GO:0012505">
    <property type="term" value="C:endomembrane system"/>
    <property type="evidence" value="ECO:0007669"/>
    <property type="project" value="UniProtKB-SubCell"/>
</dbReference>